<dbReference type="EMBL" id="GBRH01239381">
    <property type="protein sequence ID" value="JAD58514.1"/>
    <property type="molecule type" value="Transcribed_RNA"/>
</dbReference>
<organism evidence="1">
    <name type="scientific">Arundo donax</name>
    <name type="common">Giant reed</name>
    <name type="synonym">Donax arundinaceus</name>
    <dbReference type="NCBI Taxonomy" id="35708"/>
    <lineage>
        <taxon>Eukaryota</taxon>
        <taxon>Viridiplantae</taxon>
        <taxon>Streptophyta</taxon>
        <taxon>Embryophyta</taxon>
        <taxon>Tracheophyta</taxon>
        <taxon>Spermatophyta</taxon>
        <taxon>Magnoliopsida</taxon>
        <taxon>Liliopsida</taxon>
        <taxon>Poales</taxon>
        <taxon>Poaceae</taxon>
        <taxon>PACMAD clade</taxon>
        <taxon>Arundinoideae</taxon>
        <taxon>Arundineae</taxon>
        <taxon>Arundo</taxon>
    </lineage>
</organism>
<sequence length="29" mass="3393">MWMAMSLVQLQRGDWWTEDRPRCPAALSG</sequence>
<accession>A0A0A9B3D8</accession>
<reference evidence="1" key="1">
    <citation type="submission" date="2014-09" db="EMBL/GenBank/DDBJ databases">
        <authorList>
            <person name="Magalhaes I.L.F."/>
            <person name="Oliveira U."/>
            <person name="Santos F.R."/>
            <person name="Vidigal T.H.D.A."/>
            <person name="Brescovit A.D."/>
            <person name="Santos A.J."/>
        </authorList>
    </citation>
    <scope>NUCLEOTIDE SEQUENCE</scope>
    <source>
        <tissue evidence="1">Shoot tissue taken approximately 20 cm above the soil surface</tissue>
    </source>
</reference>
<proteinExistence type="predicted"/>
<name>A0A0A9B3D8_ARUDO</name>
<dbReference type="AlphaFoldDB" id="A0A0A9B3D8"/>
<evidence type="ECO:0000313" key="1">
    <source>
        <dbReference type="EMBL" id="JAD58514.1"/>
    </source>
</evidence>
<protein>
    <submittedName>
        <fullName evidence="1">Uncharacterized protein</fullName>
    </submittedName>
</protein>
<reference evidence="1" key="2">
    <citation type="journal article" date="2015" name="Data Brief">
        <title>Shoot transcriptome of the giant reed, Arundo donax.</title>
        <authorList>
            <person name="Barrero R.A."/>
            <person name="Guerrero F.D."/>
            <person name="Moolhuijzen P."/>
            <person name="Goolsby J.A."/>
            <person name="Tidwell J."/>
            <person name="Bellgard S.E."/>
            <person name="Bellgard M.I."/>
        </authorList>
    </citation>
    <scope>NUCLEOTIDE SEQUENCE</scope>
    <source>
        <tissue evidence="1">Shoot tissue taken approximately 20 cm above the soil surface</tissue>
    </source>
</reference>